<organism evidence="1 2">
    <name type="scientific">Listeria monocytogenes</name>
    <dbReference type="NCBI Taxonomy" id="1639"/>
    <lineage>
        <taxon>Bacteria</taxon>
        <taxon>Bacillati</taxon>
        <taxon>Bacillota</taxon>
        <taxon>Bacilli</taxon>
        <taxon>Bacillales</taxon>
        <taxon>Listeriaceae</taxon>
        <taxon>Listeria</taxon>
    </lineage>
</organism>
<dbReference type="RefSeq" id="WP_069888826.1">
    <property type="nucleotide sequence ID" value="NZ_JABXNO010000006.1"/>
</dbReference>
<gene>
    <name evidence="1" type="ORF">CAC64_01490</name>
</gene>
<evidence type="ECO:0000313" key="2">
    <source>
        <dbReference type="Proteomes" id="UP000531172"/>
    </source>
</evidence>
<reference evidence="1 2" key="1">
    <citation type="submission" date="2018-06" db="EMBL/GenBank/DDBJ databases">
        <authorList>
            <consortium name="PulseNet: The National Subtyping Network for Foodborne Disease Surveillance"/>
            <person name="Tarr C.L."/>
            <person name="Trees E."/>
            <person name="Katz L.S."/>
            <person name="Carleton-Romer H.A."/>
            <person name="Stroika S."/>
            <person name="Kucerova Z."/>
            <person name="Roache K.F."/>
            <person name="Sabol A.L."/>
            <person name="Besser J."/>
            <person name="Gerner-Smidt P."/>
        </authorList>
    </citation>
    <scope>NUCLEOTIDE SEQUENCE [LARGE SCALE GENOMIC DNA]</scope>
    <source>
        <strain evidence="1 2">PNUSAL003001</strain>
    </source>
</reference>
<evidence type="ECO:0000313" key="1">
    <source>
        <dbReference type="EMBL" id="EAG4183001.1"/>
    </source>
</evidence>
<dbReference type="AlphaFoldDB" id="A0AAN2X6F0"/>
<accession>A0AAN2X6F0</accession>
<dbReference type="Proteomes" id="UP000531172">
    <property type="component" value="Unassembled WGS sequence"/>
</dbReference>
<comment type="caution">
    <text evidence="1">The sequence shown here is derived from an EMBL/GenBank/DDBJ whole genome shotgun (WGS) entry which is preliminary data.</text>
</comment>
<name>A0AAN2X6F0_LISMN</name>
<protein>
    <submittedName>
        <fullName evidence="1">Uncharacterized protein</fullName>
    </submittedName>
</protein>
<sequence>MNEQDYKLFKEGLYRGEEYLFTYHDADYWISHGANGESSLSKDDETHCQDFNSLDELLKNAKLEGKTLDEARNEIEWGIAEE</sequence>
<proteinExistence type="predicted"/>
<dbReference type="EMBL" id="AABBWO010000001">
    <property type="protein sequence ID" value="EAG4183001.1"/>
    <property type="molecule type" value="Genomic_DNA"/>
</dbReference>